<name>A0A1I8NU53_STOCA</name>
<dbReference type="PANTHER" id="PTHR11051:SF8">
    <property type="entry name" value="PROTEIN-GLUCOSYLGALACTOSYLHYDROXYLYSINE GLUCOSIDASE"/>
    <property type="match status" value="1"/>
</dbReference>
<dbReference type="InterPro" id="IPR008928">
    <property type="entry name" value="6-hairpin_glycosidase_sf"/>
</dbReference>
<comment type="function">
    <text evidence="5">Catalyzes the hydrolysis of glucose from the disaccharide unit linked to hydroxylysine residues of collagen and collagen-like proteins.</text>
</comment>
<evidence type="ECO:0000313" key="11">
    <source>
        <dbReference type="EnsemblMetazoa" id="SCAU002054-PA"/>
    </source>
</evidence>
<dbReference type="AlphaFoldDB" id="A0A1I8NU53"/>
<dbReference type="GO" id="GO:0005975">
    <property type="term" value="P:carbohydrate metabolic process"/>
    <property type="evidence" value="ECO:0007669"/>
    <property type="project" value="InterPro"/>
</dbReference>
<feature type="domain" description="Glycoside hydrolase family 65 central catalytic" evidence="10">
    <location>
        <begin position="317"/>
        <end position="527"/>
    </location>
</feature>
<dbReference type="FunFam" id="1.50.10.10:FF:000023">
    <property type="entry name" value="Protein-glucosylgalactosylhydroxylysine glucosidase"/>
    <property type="match status" value="1"/>
</dbReference>
<comment type="similarity">
    <text evidence="1">Belongs to the glycosyl hydrolase 65 family.</text>
</comment>
<sequence length="730" mass="83089">MKALIFIIMVASSHLLLLEAKIGREFVLEPPRLPSDLNFMPSISNGNLGLTVFGDAIYVNGVYNGFKGESRRARFPNWLNISANIQGTQSDDLSQVQNVAYSMNLLNGYFQWTHRMDDLGVTLTQRVYAHRFYNRALIYEMIVERETSQAALTIELSRKPGAHSDAIDLVPVTLNTDDIEMVQATTREIENKEFQANRTRVYVAFSENFEDNQNLLKMEIGQNILSHRYVITMDAVKQLALAEIREILAQNQKQIFEKHCSSWQEFWNQFHIEVKHNMGLSQIINAGIFYMASSLPSLKSRSANNPFYGLSPTGLSRGQLDDDYEGHNFWDTEIWMLPAITQMESYWSEQLFSYRLNHLSGATFNANHTGYAGARFPWESAFTGTEVTNPCCPEVAEQEIHISADIAASLEGFYATTFDHQWLCGTAWPLIREIASFLCSRTELNATTGKYHIKNVMGPDEDHENVDDNVYTNVVFQKALRFASYAQSQCSPEIYQSSVDWLEQANKMFIPYDAAKDYHPQHVGYMPGQEIKQADTILLGYPLQFDMHNSTRYNDLLTYENVTRKSGPAMTWSMFAINFLDVGDKKKAIQYFTRGYEEYVHPEFKVWSETKIGLQGSANFLTGIGGFLQSIINGFAGISFYLDTNSNTTQMLIRGPTLLPDTSDFKVKGIKFANSTFSLHVRRLGQKNIFKCLQLGNQNLELVIGYSIIPLQSGSKIHFEKEKIIVRTTR</sequence>
<accession>A0A1I8NU53</accession>
<dbReference type="PANTHER" id="PTHR11051">
    <property type="entry name" value="GLYCOSYL HYDROLASE-RELATED"/>
    <property type="match status" value="1"/>
</dbReference>
<comment type="catalytic activity">
    <reaction evidence="4">
        <text>(5R)-5-O-[alpha-D-glucosyl-(1-&gt;2)-beta-D-galactosyl]-5-hydroxy-L-lysyl-[collagen] + H2O = (5R)-5-O-(beta-D-galactosyl)-5-hydroxy-L-lysyl-[collagen] + D-glucose</text>
        <dbReference type="Rhea" id="RHEA:11068"/>
        <dbReference type="Rhea" id="RHEA-COMP:12753"/>
        <dbReference type="Rhea" id="RHEA-COMP:12754"/>
        <dbReference type="ChEBI" id="CHEBI:4167"/>
        <dbReference type="ChEBI" id="CHEBI:15377"/>
        <dbReference type="ChEBI" id="CHEBI:133443"/>
        <dbReference type="ChEBI" id="CHEBI:133452"/>
        <dbReference type="EC" id="3.2.1.107"/>
    </reaction>
</comment>
<protein>
    <recommendedName>
        <fullName evidence="7">Protein-glucosylgalactosylhydroxylysine glucosidase</fullName>
        <ecNumber evidence="6">3.2.1.107</ecNumber>
    </recommendedName>
    <alternativeName>
        <fullName evidence="8">Acid trehalase-like protein 1</fullName>
    </alternativeName>
</protein>
<dbReference type="InterPro" id="IPR005195">
    <property type="entry name" value="Glyco_hydro_65_M"/>
</dbReference>
<evidence type="ECO:0000256" key="7">
    <source>
        <dbReference type="ARBA" id="ARBA00071505"/>
    </source>
</evidence>
<proteinExistence type="inferred from homology"/>
<evidence type="ECO:0000313" key="12">
    <source>
        <dbReference type="Proteomes" id="UP000095300"/>
    </source>
</evidence>
<dbReference type="STRING" id="35570.A0A1I8NU53"/>
<reference evidence="11" key="1">
    <citation type="submission" date="2020-05" db="UniProtKB">
        <authorList>
            <consortium name="EnsemblMetazoa"/>
        </authorList>
    </citation>
    <scope>IDENTIFICATION</scope>
    <source>
        <strain evidence="11">USDA</strain>
    </source>
</reference>
<evidence type="ECO:0000256" key="4">
    <source>
        <dbReference type="ARBA" id="ARBA00051415"/>
    </source>
</evidence>
<keyword evidence="3" id="KW-0326">Glycosidase</keyword>
<dbReference type="EnsemblMetazoa" id="SCAU002054-RA">
    <property type="protein sequence ID" value="SCAU002054-PA"/>
    <property type="gene ID" value="SCAU002054"/>
</dbReference>
<evidence type="ECO:0000256" key="3">
    <source>
        <dbReference type="ARBA" id="ARBA00023295"/>
    </source>
</evidence>
<evidence type="ECO:0000256" key="6">
    <source>
        <dbReference type="ARBA" id="ARBA00066430"/>
    </source>
</evidence>
<dbReference type="Proteomes" id="UP000095300">
    <property type="component" value="Unassembled WGS sequence"/>
</dbReference>
<evidence type="ECO:0000256" key="5">
    <source>
        <dbReference type="ARBA" id="ARBA00053339"/>
    </source>
</evidence>
<keyword evidence="2" id="KW-0378">Hydrolase</keyword>
<keyword evidence="9" id="KW-0732">Signal</keyword>
<keyword evidence="12" id="KW-1185">Reference proteome</keyword>
<dbReference type="OrthoDB" id="200349at2759"/>
<evidence type="ECO:0000256" key="9">
    <source>
        <dbReference type="SAM" id="SignalP"/>
    </source>
</evidence>
<gene>
    <name evidence="11" type="primary">106081277</name>
</gene>
<organism evidence="11 12">
    <name type="scientific">Stomoxys calcitrans</name>
    <name type="common">Stable fly</name>
    <name type="synonym">Conops calcitrans</name>
    <dbReference type="NCBI Taxonomy" id="35570"/>
    <lineage>
        <taxon>Eukaryota</taxon>
        <taxon>Metazoa</taxon>
        <taxon>Ecdysozoa</taxon>
        <taxon>Arthropoda</taxon>
        <taxon>Hexapoda</taxon>
        <taxon>Insecta</taxon>
        <taxon>Pterygota</taxon>
        <taxon>Neoptera</taxon>
        <taxon>Endopterygota</taxon>
        <taxon>Diptera</taxon>
        <taxon>Brachycera</taxon>
        <taxon>Muscomorpha</taxon>
        <taxon>Muscoidea</taxon>
        <taxon>Muscidae</taxon>
        <taxon>Stomoxys</taxon>
    </lineage>
</organism>
<dbReference type="KEGG" id="scac:106081277"/>
<feature type="chain" id="PRO_5009325631" description="Protein-glucosylgalactosylhydroxylysine glucosidase" evidence="9">
    <location>
        <begin position="21"/>
        <end position="730"/>
    </location>
</feature>
<dbReference type="EC" id="3.2.1.107" evidence="6"/>
<evidence type="ECO:0000256" key="2">
    <source>
        <dbReference type="ARBA" id="ARBA00022801"/>
    </source>
</evidence>
<evidence type="ECO:0000256" key="8">
    <source>
        <dbReference type="ARBA" id="ARBA00079982"/>
    </source>
</evidence>
<evidence type="ECO:0000256" key="1">
    <source>
        <dbReference type="ARBA" id="ARBA00006768"/>
    </source>
</evidence>
<feature type="signal peptide" evidence="9">
    <location>
        <begin position="1"/>
        <end position="20"/>
    </location>
</feature>
<dbReference type="GO" id="GO:0047402">
    <property type="term" value="F:protein-glucosylgalactosylhydroxylysine glucosidase activity"/>
    <property type="evidence" value="ECO:0007669"/>
    <property type="project" value="UniProtKB-EC"/>
</dbReference>
<dbReference type="SUPFAM" id="SSF48208">
    <property type="entry name" value="Six-hairpin glycosidases"/>
    <property type="match status" value="1"/>
</dbReference>
<evidence type="ECO:0000259" key="10">
    <source>
        <dbReference type="Pfam" id="PF03632"/>
    </source>
</evidence>
<dbReference type="InterPro" id="IPR012341">
    <property type="entry name" value="6hp_glycosidase-like_sf"/>
</dbReference>
<dbReference type="Pfam" id="PF03632">
    <property type="entry name" value="Glyco_hydro_65m"/>
    <property type="match status" value="1"/>
</dbReference>
<dbReference type="Gene3D" id="1.50.10.10">
    <property type="match status" value="1"/>
</dbReference>
<dbReference type="VEuPathDB" id="VectorBase:SCAU002054"/>